<dbReference type="InterPro" id="IPR015943">
    <property type="entry name" value="WD40/YVTN_repeat-like_dom_sf"/>
</dbReference>
<dbReference type="SUPFAM" id="SSF50969">
    <property type="entry name" value="YVTN repeat-like/Quinoprotein amine dehydrogenase"/>
    <property type="match status" value="1"/>
</dbReference>
<dbReference type="OrthoDB" id="5525942at2"/>
<evidence type="ECO:0000256" key="1">
    <source>
        <dbReference type="SAM" id="MobiDB-lite"/>
    </source>
</evidence>
<proteinExistence type="predicted"/>
<organism evidence="2 3">
    <name type="scientific">Aquabacterium soli</name>
    <dbReference type="NCBI Taxonomy" id="2493092"/>
    <lineage>
        <taxon>Bacteria</taxon>
        <taxon>Pseudomonadati</taxon>
        <taxon>Pseudomonadota</taxon>
        <taxon>Betaproteobacteria</taxon>
        <taxon>Burkholderiales</taxon>
        <taxon>Aquabacterium</taxon>
    </lineage>
</organism>
<evidence type="ECO:0000313" key="3">
    <source>
        <dbReference type="Proteomes" id="UP000269265"/>
    </source>
</evidence>
<sequence>MILAALTACGGGGGGDSPNKGNPETPQPSSAPGLQLSAQQVSMSAEHGDPEAVRTIEGVVNNASEPVYIYVRHTNRGVSNAWFNQTSTNGGRLTLQFRPAKSLTPGNYADTVTVDVCYDSYCTRPVTGSPKNISVNYVVTAAAPPSALMLSHDGVAFTKAPFGSRLHQQIVVTQSGAVQGRWTATTSASWLQTTPSGQPGDPLQLTADTQGLAPGQYMTWVTVQSDAPTNTRPAAIRVGLHVTETASSNVFANPLGDQVQIDPARPYVYSLSSAGIAIDHLYTGQRLGTLAVPGRQLSEMRVSRNGNRILATDADNSRVWMFNTDSFGVEGSYALPPSLDSPMETRRTPVALKANGRNVMVVVGLSPDELRSGYYMVDLDTGMPLPGLFTAAFWSYDDLYVSPDGRHFMVHTRLSPNSLYWGTLNENSKGVIFQDTRTGGWFWGTGQYAYLQSDLIVGASPEDSFTCQGNLYQSNSEYVVVDKAWFDHVSWQNTQPDYVDTDYQKRCRGIERYEDELLLITDHLLSELQLRQRDGTLVRSWTNTSGLQGMLLSSDQLRVFDTRVMQDLPR</sequence>
<gene>
    <name evidence="2" type="ORF">EIP75_17745</name>
</gene>
<dbReference type="Proteomes" id="UP000269265">
    <property type="component" value="Unassembled WGS sequence"/>
</dbReference>
<reference evidence="2 3" key="1">
    <citation type="submission" date="2018-12" db="EMBL/GenBank/DDBJ databases">
        <title>The whole draft genome of Aquabacterium sp. SJQ9.</title>
        <authorList>
            <person name="Sun L."/>
            <person name="Gao X."/>
            <person name="Chen W."/>
            <person name="Huang K."/>
        </authorList>
    </citation>
    <scope>NUCLEOTIDE SEQUENCE [LARGE SCALE GENOMIC DNA]</scope>
    <source>
        <strain evidence="2 3">SJQ9</strain>
    </source>
</reference>
<keyword evidence="3" id="KW-1185">Reference proteome</keyword>
<name>A0A426V7V8_9BURK</name>
<feature type="region of interest" description="Disordered" evidence="1">
    <location>
        <begin position="8"/>
        <end position="49"/>
    </location>
</feature>
<dbReference type="AlphaFoldDB" id="A0A426V7V8"/>
<dbReference type="EMBL" id="RSED01000016">
    <property type="protein sequence ID" value="RRS02985.1"/>
    <property type="molecule type" value="Genomic_DNA"/>
</dbReference>
<dbReference type="RefSeq" id="WP_125244621.1">
    <property type="nucleotide sequence ID" value="NZ_RSED01000016.1"/>
</dbReference>
<comment type="caution">
    <text evidence="2">The sequence shown here is derived from an EMBL/GenBank/DDBJ whole genome shotgun (WGS) entry which is preliminary data.</text>
</comment>
<feature type="compositionally biased region" description="Polar residues" evidence="1">
    <location>
        <begin position="19"/>
        <end position="43"/>
    </location>
</feature>
<protein>
    <recommendedName>
        <fullName evidence="4">BACON domain-containing protein</fullName>
    </recommendedName>
</protein>
<dbReference type="InterPro" id="IPR011044">
    <property type="entry name" value="Quino_amine_DH_bsu"/>
</dbReference>
<dbReference type="Gene3D" id="2.130.10.10">
    <property type="entry name" value="YVTN repeat-like/Quinoprotein amine dehydrogenase"/>
    <property type="match status" value="1"/>
</dbReference>
<evidence type="ECO:0008006" key="4">
    <source>
        <dbReference type="Google" id="ProtNLM"/>
    </source>
</evidence>
<evidence type="ECO:0000313" key="2">
    <source>
        <dbReference type="EMBL" id="RRS02985.1"/>
    </source>
</evidence>
<accession>A0A426V7V8</accession>